<dbReference type="Proteomes" id="UP000054408">
    <property type="component" value="Unassembled WGS sequence"/>
</dbReference>
<evidence type="ECO:0000313" key="11">
    <source>
        <dbReference type="Proteomes" id="UP000054408"/>
    </source>
</evidence>
<evidence type="ECO:0000256" key="4">
    <source>
        <dbReference type="ARBA" id="ARBA00023186"/>
    </source>
</evidence>
<dbReference type="EMBL" id="GL349437">
    <property type="protein sequence ID" value="KNC53663.1"/>
    <property type="molecule type" value="Genomic_DNA"/>
</dbReference>
<dbReference type="Gene3D" id="1.20.58.610">
    <property type="entry name" value="Cdc37, Hsp90 binding domain"/>
    <property type="match status" value="1"/>
</dbReference>
<dbReference type="InterPro" id="IPR013873">
    <property type="entry name" value="Cdc37_C"/>
</dbReference>
<evidence type="ECO:0000256" key="1">
    <source>
        <dbReference type="ARBA" id="ARBA00004496"/>
    </source>
</evidence>
<keyword evidence="3" id="KW-0963">Cytoplasm</keyword>
<dbReference type="Pfam" id="PF03234">
    <property type="entry name" value="CDC37_N"/>
    <property type="match status" value="1"/>
</dbReference>
<protein>
    <recommendedName>
        <fullName evidence="5">Hsp90 chaperone protein kinase-targeting subunit</fullName>
    </recommendedName>
</protein>
<evidence type="ECO:0000256" key="7">
    <source>
        <dbReference type="SAM" id="MobiDB-lite"/>
    </source>
</evidence>
<dbReference type="OMA" id="NYSKWDQ"/>
<dbReference type="Gene3D" id="6.10.140.250">
    <property type="match status" value="1"/>
</dbReference>
<dbReference type="InterPro" id="IPR013874">
    <property type="entry name" value="Cdc37_Hsp90-bd"/>
</dbReference>
<reference evidence="10 11" key="1">
    <citation type="submission" date="2010-05" db="EMBL/GenBank/DDBJ databases">
        <title>The Genome Sequence of Thecamonas trahens ATCC 50062.</title>
        <authorList>
            <consortium name="The Broad Institute Genome Sequencing Platform"/>
            <person name="Russ C."/>
            <person name="Cuomo C."/>
            <person name="Shea T."/>
            <person name="Young S.K."/>
            <person name="Zeng Q."/>
            <person name="Koehrsen M."/>
            <person name="Haas B."/>
            <person name="Borodovsky M."/>
            <person name="Guigo R."/>
            <person name="Alvarado L."/>
            <person name="Berlin A."/>
            <person name="Bochicchio J."/>
            <person name="Borenstein D."/>
            <person name="Chapman S."/>
            <person name="Chen Z."/>
            <person name="Freedman E."/>
            <person name="Gellesch M."/>
            <person name="Goldberg J."/>
            <person name="Griggs A."/>
            <person name="Gujja S."/>
            <person name="Heilman E."/>
            <person name="Heiman D."/>
            <person name="Hepburn T."/>
            <person name="Howarth C."/>
            <person name="Jen D."/>
            <person name="Larson L."/>
            <person name="Mehta T."/>
            <person name="Park D."/>
            <person name="Pearson M."/>
            <person name="Roberts A."/>
            <person name="Saif S."/>
            <person name="Shenoy N."/>
            <person name="Sisk P."/>
            <person name="Stolte C."/>
            <person name="Sykes S."/>
            <person name="Thomson T."/>
            <person name="Walk T."/>
            <person name="White J."/>
            <person name="Yandava C."/>
            <person name="Burger G."/>
            <person name="Gray M.W."/>
            <person name="Holland P.W.H."/>
            <person name="King N."/>
            <person name="Lang F.B.F."/>
            <person name="Roger A.J."/>
            <person name="Ruiz-Trillo I."/>
            <person name="Lander E."/>
            <person name="Nusbaum C."/>
        </authorList>
    </citation>
    <scope>NUCLEOTIDE SEQUENCE [LARGE SCALE GENOMIC DNA]</scope>
    <source>
        <strain evidence="10 11">ATCC 50062</strain>
    </source>
</reference>
<organism evidence="10 11">
    <name type="scientific">Thecamonas trahens ATCC 50062</name>
    <dbReference type="NCBI Taxonomy" id="461836"/>
    <lineage>
        <taxon>Eukaryota</taxon>
        <taxon>Apusozoa</taxon>
        <taxon>Apusomonadida</taxon>
        <taxon>Apusomonadidae</taxon>
        <taxon>Thecamonas</taxon>
    </lineage>
</organism>
<evidence type="ECO:0000259" key="9">
    <source>
        <dbReference type="SMART" id="SM01071"/>
    </source>
</evidence>
<evidence type="ECO:0000256" key="2">
    <source>
        <dbReference type="ARBA" id="ARBA00006222"/>
    </source>
</evidence>
<dbReference type="STRING" id="461836.A0A0L0DQH4"/>
<dbReference type="GO" id="GO:0005737">
    <property type="term" value="C:cytoplasm"/>
    <property type="evidence" value="ECO:0007669"/>
    <property type="project" value="UniProtKB-SubCell"/>
</dbReference>
<keyword evidence="6" id="KW-0175">Coiled coil</keyword>
<feature type="domain" description="Cdc37 Hsp90 binding" evidence="8">
    <location>
        <begin position="158"/>
        <end position="334"/>
    </location>
</feature>
<dbReference type="InterPro" id="IPR038189">
    <property type="entry name" value="Cdc37_Hsp90-bd_sf"/>
</dbReference>
<evidence type="ECO:0000256" key="5">
    <source>
        <dbReference type="ARBA" id="ARBA00031396"/>
    </source>
</evidence>
<dbReference type="GO" id="GO:0051087">
    <property type="term" value="F:protein-folding chaperone binding"/>
    <property type="evidence" value="ECO:0007669"/>
    <property type="project" value="TreeGrafter"/>
</dbReference>
<dbReference type="InterPro" id="IPR013855">
    <property type="entry name" value="Cdc37_N_dom"/>
</dbReference>
<evidence type="ECO:0000313" key="10">
    <source>
        <dbReference type="EMBL" id="KNC53663.1"/>
    </source>
</evidence>
<dbReference type="AlphaFoldDB" id="A0A0L0DQH4"/>
<feature type="domain" description="Cdc37 N-terminal" evidence="9">
    <location>
        <begin position="1"/>
        <end position="116"/>
    </location>
</feature>
<feature type="coiled-coil region" evidence="6">
    <location>
        <begin position="27"/>
        <end position="54"/>
    </location>
</feature>
<dbReference type="Pfam" id="PF08565">
    <property type="entry name" value="CDC37_M"/>
    <property type="match status" value="1"/>
</dbReference>
<name>A0A0L0DQH4_THETB</name>
<dbReference type="GO" id="GO:0031072">
    <property type="term" value="F:heat shock protein binding"/>
    <property type="evidence" value="ECO:0007669"/>
    <property type="project" value="TreeGrafter"/>
</dbReference>
<keyword evidence="4" id="KW-0143">Chaperone</keyword>
<feature type="compositionally biased region" description="Acidic residues" evidence="7">
    <location>
        <begin position="190"/>
        <end position="200"/>
    </location>
</feature>
<dbReference type="InterPro" id="IPR004918">
    <property type="entry name" value="Cdc37"/>
</dbReference>
<keyword evidence="11" id="KW-1185">Reference proteome</keyword>
<dbReference type="OrthoDB" id="440202at2759"/>
<dbReference type="SUPFAM" id="SSF101391">
    <property type="entry name" value="Hsp90 co-chaperone CDC37"/>
    <property type="match status" value="1"/>
</dbReference>
<dbReference type="GO" id="GO:0019901">
    <property type="term" value="F:protein kinase binding"/>
    <property type="evidence" value="ECO:0007669"/>
    <property type="project" value="InterPro"/>
</dbReference>
<feature type="region of interest" description="Disordered" evidence="7">
    <location>
        <begin position="175"/>
        <end position="200"/>
    </location>
</feature>
<evidence type="ECO:0000256" key="3">
    <source>
        <dbReference type="ARBA" id="ARBA00022490"/>
    </source>
</evidence>
<proteinExistence type="inferred from homology"/>
<dbReference type="GeneID" id="25561125"/>
<dbReference type="GO" id="GO:0051082">
    <property type="term" value="F:unfolded protein binding"/>
    <property type="evidence" value="ECO:0007669"/>
    <property type="project" value="TreeGrafter"/>
</dbReference>
<dbReference type="GO" id="GO:0006457">
    <property type="term" value="P:protein folding"/>
    <property type="evidence" value="ECO:0007669"/>
    <property type="project" value="TreeGrafter"/>
</dbReference>
<sequence>MVDYSKWDNIELSDDEEVSPYVDRDSFMAVRRQQKEHERQMVAQEEQMREENKKAISKLLLKLTEESLDAETKDGLKTELEERQKAEDVYAERAAEREKNFKWNADNMCTTKWESTLINRGKSADEQEAELVGEAKALKELRVARAAAEGAAAAAGISPDALLPSGEIDPAAAAAASSGAAAAPTPGTGGEDEPAAASDDADSELQLLIDMVGSVPRGKFERLQEILKRHAKALINKDMADHLSILGIRAIKAGDHKAAKRWVHHSYVVQYILAMGGPSGANQFFGMMLSGNKQAVAAFNDDWKNNYQKLVAAVEEELANADDDEAIETEAAAAAPVAAEGLTPEEQEAIAQTEEYQAYAAVMDTLPEALRDAILSGDVAAVRDTLKSMDPVEASAAVEKCKSVGILG</sequence>
<comment type="subcellular location">
    <subcellularLocation>
        <location evidence="1">Cytoplasm</location>
    </subcellularLocation>
</comment>
<comment type="similarity">
    <text evidence="2">Belongs to the CDC37 family.</text>
</comment>
<accession>A0A0L0DQH4</accession>
<dbReference type="SMART" id="SM01071">
    <property type="entry name" value="CDC37_N"/>
    <property type="match status" value="1"/>
</dbReference>
<dbReference type="SMART" id="SM01070">
    <property type="entry name" value="CDC37_M"/>
    <property type="match status" value="1"/>
</dbReference>
<dbReference type="PANTHER" id="PTHR12800:SF4">
    <property type="entry name" value="HSP90 CO-CHAPERONE CDC37"/>
    <property type="match status" value="1"/>
</dbReference>
<dbReference type="GO" id="GO:0050821">
    <property type="term" value="P:protein stabilization"/>
    <property type="evidence" value="ECO:0007669"/>
    <property type="project" value="TreeGrafter"/>
</dbReference>
<dbReference type="Pfam" id="PF08564">
    <property type="entry name" value="CDC37_C"/>
    <property type="match status" value="1"/>
</dbReference>
<gene>
    <name evidence="10" type="ORF">AMSG_01372</name>
</gene>
<dbReference type="PANTHER" id="PTHR12800">
    <property type="entry name" value="CDC37-RELATED"/>
    <property type="match status" value="1"/>
</dbReference>
<dbReference type="eggNOG" id="KOG2260">
    <property type="taxonomic scope" value="Eukaryota"/>
</dbReference>
<evidence type="ECO:0000259" key="8">
    <source>
        <dbReference type="SMART" id="SM01070"/>
    </source>
</evidence>
<evidence type="ECO:0000256" key="6">
    <source>
        <dbReference type="SAM" id="Coils"/>
    </source>
</evidence>
<feature type="compositionally biased region" description="Low complexity" evidence="7">
    <location>
        <begin position="175"/>
        <end position="186"/>
    </location>
</feature>
<dbReference type="RefSeq" id="XP_013761978.1">
    <property type="nucleotide sequence ID" value="XM_013906524.1"/>
</dbReference>